<comment type="similarity">
    <text evidence="7">Belongs to the class I-like SAM-binding methyltransferase superfamily. TRM11 methyltransferase family.</text>
</comment>
<evidence type="ECO:0000256" key="7">
    <source>
        <dbReference type="PROSITE-ProRule" id="PRU00959"/>
    </source>
</evidence>
<feature type="domain" description="Ribosomal RNA large subunit methyltransferase K/L-like methyltransferase" evidence="8">
    <location>
        <begin position="212"/>
        <end position="340"/>
    </location>
</feature>
<dbReference type="PRINTS" id="PR00507">
    <property type="entry name" value="N12N6MTFRASE"/>
</dbReference>
<dbReference type="OrthoDB" id="296065at2759"/>
<evidence type="ECO:0000256" key="6">
    <source>
        <dbReference type="ARBA" id="ARBA00022884"/>
    </source>
</evidence>
<proteinExistence type="inferred from homology"/>
<evidence type="ECO:0000256" key="4">
    <source>
        <dbReference type="ARBA" id="ARBA00022691"/>
    </source>
</evidence>
<keyword evidence="5 7" id="KW-0819">tRNA processing</keyword>
<dbReference type="PROSITE" id="PS51627">
    <property type="entry name" value="SAM_MT_TRM11"/>
    <property type="match status" value="1"/>
</dbReference>
<dbReference type="GO" id="GO:0043527">
    <property type="term" value="C:tRNA methyltransferase complex"/>
    <property type="evidence" value="ECO:0007669"/>
    <property type="project" value="UniProtKB-ARBA"/>
</dbReference>
<name>A0A238FHW1_9BASI</name>
<dbReference type="InterPro" id="IPR029063">
    <property type="entry name" value="SAM-dependent_MTases_sf"/>
</dbReference>
<dbReference type="Proteomes" id="UP000198372">
    <property type="component" value="Unassembled WGS sequence"/>
</dbReference>
<evidence type="ECO:0000259" key="8">
    <source>
        <dbReference type="Pfam" id="PF01170"/>
    </source>
</evidence>
<dbReference type="AlphaFoldDB" id="A0A238FHW1"/>
<keyword evidence="6 7" id="KW-0694">RNA-binding</keyword>
<dbReference type="GO" id="GO:0008033">
    <property type="term" value="P:tRNA processing"/>
    <property type="evidence" value="ECO:0007669"/>
    <property type="project" value="UniProtKB-UniRule"/>
</dbReference>
<keyword evidence="1" id="KW-0963">Cytoplasm</keyword>
<evidence type="ECO:0000256" key="5">
    <source>
        <dbReference type="ARBA" id="ARBA00022694"/>
    </source>
</evidence>
<evidence type="ECO:0000256" key="2">
    <source>
        <dbReference type="ARBA" id="ARBA00022603"/>
    </source>
</evidence>
<dbReference type="InterPro" id="IPR016691">
    <property type="entry name" value="TRMT11"/>
</dbReference>
<keyword evidence="3 7" id="KW-0808">Transferase</keyword>
<dbReference type="Pfam" id="PF25904">
    <property type="entry name" value="Tmrp11_N"/>
    <property type="match status" value="1"/>
</dbReference>
<evidence type="ECO:0000313" key="11">
    <source>
        <dbReference type="Proteomes" id="UP000198372"/>
    </source>
</evidence>
<keyword evidence="2 7" id="KW-0489">Methyltransferase</keyword>
<keyword evidence="4 7" id="KW-0949">S-adenosyl-L-methionine</keyword>
<feature type="domain" description="tRNA (guanine(10)-N(2))-methyltransferase TRMT11 N-terminal" evidence="9">
    <location>
        <begin position="65"/>
        <end position="182"/>
    </location>
</feature>
<dbReference type="STRING" id="269621.A0A238FHW1"/>
<dbReference type="GO" id="GO:0032259">
    <property type="term" value="P:methylation"/>
    <property type="evidence" value="ECO:0007669"/>
    <property type="project" value="UniProtKB-UniRule"/>
</dbReference>
<reference evidence="11" key="1">
    <citation type="submission" date="2016-09" db="EMBL/GenBank/DDBJ databases">
        <authorList>
            <person name="Jeantristanb JTB J.-T."/>
            <person name="Ricardo R."/>
        </authorList>
    </citation>
    <scope>NUCLEOTIDE SEQUENCE [LARGE SCALE GENOMIC DNA]</scope>
</reference>
<dbReference type="InterPro" id="IPR000241">
    <property type="entry name" value="RlmKL-like_Mtase"/>
</dbReference>
<protein>
    <submittedName>
        <fullName evidence="10">BQ2448_3510 protein</fullName>
    </submittedName>
</protein>
<dbReference type="PANTHER" id="PTHR13370">
    <property type="entry name" value="RNA METHYLASE-RELATED"/>
    <property type="match status" value="1"/>
</dbReference>
<dbReference type="InterPro" id="IPR059073">
    <property type="entry name" value="TRMT11_N"/>
</dbReference>
<dbReference type="GO" id="GO:0005737">
    <property type="term" value="C:cytoplasm"/>
    <property type="evidence" value="ECO:0007669"/>
    <property type="project" value="TreeGrafter"/>
</dbReference>
<dbReference type="Pfam" id="PF01170">
    <property type="entry name" value="UPF0020"/>
    <property type="match status" value="1"/>
</dbReference>
<dbReference type="SUPFAM" id="SSF53335">
    <property type="entry name" value="S-adenosyl-L-methionine-dependent methyltransferases"/>
    <property type="match status" value="1"/>
</dbReference>
<dbReference type="GO" id="GO:0160102">
    <property type="term" value="F:tRNA (guanine(10)-N2)-methyltransferase activity"/>
    <property type="evidence" value="ECO:0007669"/>
    <property type="project" value="InterPro"/>
</dbReference>
<keyword evidence="7" id="KW-0820">tRNA-binding</keyword>
<evidence type="ECO:0000256" key="1">
    <source>
        <dbReference type="ARBA" id="ARBA00022490"/>
    </source>
</evidence>
<evidence type="ECO:0000256" key="3">
    <source>
        <dbReference type="ARBA" id="ARBA00022679"/>
    </source>
</evidence>
<evidence type="ECO:0000259" key="9">
    <source>
        <dbReference type="Pfam" id="PF25904"/>
    </source>
</evidence>
<dbReference type="PANTHER" id="PTHR13370:SF3">
    <property type="entry name" value="TRNA (GUANINE(10)-N2)-METHYLTRANSFERASE HOMOLOG"/>
    <property type="match status" value="1"/>
</dbReference>
<dbReference type="GO" id="GO:0000049">
    <property type="term" value="F:tRNA binding"/>
    <property type="evidence" value="ECO:0007669"/>
    <property type="project" value="UniProtKB-UniRule"/>
</dbReference>
<dbReference type="PIRSF" id="PIRSF017259">
    <property type="entry name" value="tRNA_mtfrase_TRM11"/>
    <property type="match status" value="1"/>
</dbReference>
<evidence type="ECO:0000313" key="10">
    <source>
        <dbReference type="EMBL" id="SCV70748.1"/>
    </source>
</evidence>
<organism evidence="10 11">
    <name type="scientific">Microbotryum intermedium</name>
    <dbReference type="NCBI Taxonomy" id="269621"/>
    <lineage>
        <taxon>Eukaryota</taxon>
        <taxon>Fungi</taxon>
        <taxon>Dikarya</taxon>
        <taxon>Basidiomycota</taxon>
        <taxon>Pucciniomycotina</taxon>
        <taxon>Microbotryomycetes</taxon>
        <taxon>Microbotryales</taxon>
        <taxon>Microbotryaceae</taxon>
        <taxon>Microbotryum</taxon>
    </lineage>
</organism>
<gene>
    <name evidence="10" type="ORF">BQ2448_3510</name>
</gene>
<sequence length="529" mass="59383">MRFLLVCSRGDLDEFRIPEIESIATLFKLPLHFEVDHAPSSSSAAAALEVRDKRLRCSSACTLHGQSPFVVVHLDNEDQARLLGSRSIGIKSIWQLWADAPTYEQLFDRLKTDDLLWRHHAASPSTTWKFSVAGHGRSISQSAQRQVINTFSFMNFVGNIQLKEPDVEIGVFEEYASEGEGETVLPGRTVRDMRTVWMGRKRHMMDVFDVKKRSYIGNTTMESEVSLLMANQALASPGKFIYDPFAGTGSMLLTASAFGALTFGSDIDGRQMRGKTIVSFQPSMADSKNVYTSAEQYGFRNRIIDCCSFDLTQHPLRTGELFDAIMTDPPYGVRAGAKRLGRKPNHREVLPTLVPGRESEGFHHQCAAKHLNDIPTEQSDASVFACCRLPEYVPPSVPWEMTQVIQTLVTYSLHLLKPGGRLVFFLPTNNEEYQDVDVPSVPGLKLISNSSQSFGKWARRLITMEKTHGDSWREVVGGIDRGILREGMIDWFKERQTTSDGANNEGLTRKPGHAEFARRYFERFESAAS</sequence>
<accession>A0A238FHW1</accession>
<dbReference type="Gene3D" id="3.40.50.150">
    <property type="entry name" value="Vaccinia Virus protein VP39"/>
    <property type="match status" value="1"/>
</dbReference>
<dbReference type="EMBL" id="FMSP01000006">
    <property type="protein sequence ID" value="SCV70748.1"/>
    <property type="molecule type" value="Genomic_DNA"/>
</dbReference>
<keyword evidence="11" id="KW-1185">Reference proteome</keyword>